<dbReference type="Pfam" id="PF02254">
    <property type="entry name" value="TrkA_N"/>
    <property type="match status" value="1"/>
</dbReference>
<dbReference type="EMBL" id="FODV01000019">
    <property type="protein sequence ID" value="SEP18324.1"/>
    <property type="molecule type" value="Genomic_DNA"/>
</dbReference>
<dbReference type="PROSITE" id="PS51201">
    <property type="entry name" value="RCK_N"/>
    <property type="match status" value="1"/>
</dbReference>
<organism evidence="2 3">
    <name type="scientific">Halogranum amylolyticum</name>
    <dbReference type="NCBI Taxonomy" id="660520"/>
    <lineage>
        <taxon>Archaea</taxon>
        <taxon>Methanobacteriati</taxon>
        <taxon>Methanobacteriota</taxon>
        <taxon>Stenosarchaea group</taxon>
        <taxon>Halobacteria</taxon>
        <taxon>Halobacteriales</taxon>
        <taxon>Haloferacaceae</taxon>
    </lineage>
</organism>
<name>A0A1H8VSP3_9EURY</name>
<dbReference type="InterPro" id="IPR050721">
    <property type="entry name" value="Trk_Ktr_HKT_K-transport"/>
</dbReference>
<feature type="domain" description="RCK N-terminal" evidence="1">
    <location>
        <begin position="19"/>
        <end position="155"/>
    </location>
</feature>
<dbReference type="GO" id="GO:0006813">
    <property type="term" value="P:potassium ion transport"/>
    <property type="evidence" value="ECO:0007669"/>
    <property type="project" value="InterPro"/>
</dbReference>
<dbReference type="AlphaFoldDB" id="A0A1H8VSP3"/>
<dbReference type="PANTHER" id="PTHR43833">
    <property type="entry name" value="POTASSIUM CHANNEL PROTEIN 2-RELATED-RELATED"/>
    <property type="match status" value="1"/>
</dbReference>
<dbReference type="PANTHER" id="PTHR43833:SF9">
    <property type="entry name" value="POTASSIUM CHANNEL PROTEIN YUGO-RELATED"/>
    <property type="match status" value="1"/>
</dbReference>
<reference evidence="3" key="1">
    <citation type="submission" date="2016-10" db="EMBL/GenBank/DDBJ databases">
        <authorList>
            <person name="Varghese N."/>
            <person name="Submissions S."/>
        </authorList>
    </citation>
    <scope>NUCLEOTIDE SEQUENCE [LARGE SCALE GENOMIC DNA]</scope>
    <source>
        <strain evidence="3">CGMCC 1.10121</strain>
    </source>
</reference>
<evidence type="ECO:0000313" key="2">
    <source>
        <dbReference type="EMBL" id="SEP18324.1"/>
    </source>
</evidence>
<proteinExistence type="predicted"/>
<dbReference type="Proteomes" id="UP000199126">
    <property type="component" value="Unassembled WGS sequence"/>
</dbReference>
<dbReference type="InterPro" id="IPR003148">
    <property type="entry name" value="RCK_N"/>
</dbReference>
<keyword evidence="3" id="KW-1185">Reference proteome</keyword>
<evidence type="ECO:0000313" key="3">
    <source>
        <dbReference type="Proteomes" id="UP000199126"/>
    </source>
</evidence>
<dbReference type="SUPFAM" id="SSF51735">
    <property type="entry name" value="NAD(P)-binding Rossmann-fold domains"/>
    <property type="match status" value="1"/>
</dbReference>
<accession>A0A1H8VSP3</accession>
<dbReference type="InterPro" id="IPR036291">
    <property type="entry name" value="NAD(P)-bd_dom_sf"/>
</dbReference>
<evidence type="ECO:0000259" key="1">
    <source>
        <dbReference type="PROSITE" id="PS51201"/>
    </source>
</evidence>
<dbReference type="Gene3D" id="3.40.50.720">
    <property type="entry name" value="NAD(P)-binding Rossmann-like Domain"/>
    <property type="match status" value="1"/>
</dbReference>
<sequence>MWSRGTFQSPQPPDVRFDTRSILVVTGGESELDRLKAMTLSEGRHRRGDVIIAGMGVVGREVSTALSNAGFEYTTVDLVENSTTDGVGNATERQVLRVAGITDAGTMVLALPDDTATISATFAIRELNPRIEIIARANERENVSKVYRAGADYVLSIAAVSGRMLASIVLDEEILSPDTQLKLV</sequence>
<protein>
    <submittedName>
        <fullName evidence="2">TrkA-N domain-containing protein</fullName>
    </submittedName>
</protein>
<gene>
    <name evidence="2" type="ORF">SAMN04487948_11933</name>
</gene>